<name>A0A2G4T476_RHIZD</name>
<organism evidence="1 2">
    <name type="scientific">Rhizopus microsporus ATCC 52813</name>
    <dbReference type="NCBI Taxonomy" id="1340429"/>
    <lineage>
        <taxon>Eukaryota</taxon>
        <taxon>Fungi</taxon>
        <taxon>Fungi incertae sedis</taxon>
        <taxon>Mucoromycota</taxon>
        <taxon>Mucoromycotina</taxon>
        <taxon>Mucoromycetes</taxon>
        <taxon>Mucorales</taxon>
        <taxon>Mucorineae</taxon>
        <taxon>Rhizopodaceae</taxon>
        <taxon>Rhizopus</taxon>
    </lineage>
</organism>
<gene>
    <name evidence="1" type="ORF">RHIMIDRAFT_272651</name>
</gene>
<dbReference type="Proteomes" id="UP000242254">
    <property type="component" value="Unassembled WGS sequence"/>
</dbReference>
<keyword evidence="2" id="KW-1185">Reference proteome</keyword>
<sequence>MKHTELKSYFDGVNITRVPILRQNLKRTASESSENPPLKRPRLVPESPELLYNSFLRSIHDYIKATLEQQLLNIKALPRGVLAQAATYASCTLTVLRDYLDKNSIKKND</sequence>
<proteinExistence type="predicted"/>
<dbReference type="AlphaFoldDB" id="A0A2G4T476"/>
<dbReference type="RefSeq" id="XP_023469194.1">
    <property type="nucleotide sequence ID" value="XM_023612331.1"/>
</dbReference>
<evidence type="ECO:0000313" key="1">
    <source>
        <dbReference type="EMBL" id="PHZ15486.1"/>
    </source>
</evidence>
<reference evidence="1 2" key="1">
    <citation type="journal article" date="2016" name="Proc. Natl. Acad. Sci. U.S.A.">
        <title>Lipid metabolic changes in an early divergent fungus govern the establishment of a mutualistic symbiosis with endobacteria.</title>
        <authorList>
            <person name="Lastovetsky O.A."/>
            <person name="Gaspar M.L."/>
            <person name="Mondo S.J."/>
            <person name="LaButti K.M."/>
            <person name="Sandor L."/>
            <person name="Grigoriev I.V."/>
            <person name="Henry S.A."/>
            <person name="Pawlowska T.E."/>
        </authorList>
    </citation>
    <scope>NUCLEOTIDE SEQUENCE [LARGE SCALE GENOMIC DNA]</scope>
    <source>
        <strain evidence="1 2">ATCC 52813</strain>
    </source>
</reference>
<dbReference type="EMBL" id="KZ303844">
    <property type="protein sequence ID" value="PHZ15486.1"/>
    <property type="molecule type" value="Genomic_DNA"/>
</dbReference>
<accession>A0A2G4T476</accession>
<evidence type="ECO:0000313" key="2">
    <source>
        <dbReference type="Proteomes" id="UP000242254"/>
    </source>
</evidence>
<feature type="non-terminal residue" evidence="1">
    <location>
        <position position="109"/>
    </location>
</feature>
<protein>
    <submittedName>
        <fullName evidence="1">Uncharacterized protein</fullName>
    </submittedName>
</protein>
<dbReference type="GeneID" id="35443320"/>